<gene>
    <name evidence="1" type="ORF">B1A_20347</name>
</gene>
<evidence type="ECO:0000313" key="1">
    <source>
        <dbReference type="EMBL" id="EQD30511.1"/>
    </source>
</evidence>
<protein>
    <submittedName>
        <fullName evidence="1">Uncharacterized protein</fullName>
    </submittedName>
</protein>
<dbReference type="EMBL" id="AUZX01015010">
    <property type="protein sequence ID" value="EQD30511.1"/>
    <property type="molecule type" value="Genomic_DNA"/>
</dbReference>
<organism evidence="1">
    <name type="scientific">mine drainage metagenome</name>
    <dbReference type="NCBI Taxonomy" id="410659"/>
    <lineage>
        <taxon>unclassified sequences</taxon>
        <taxon>metagenomes</taxon>
        <taxon>ecological metagenomes</taxon>
    </lineage>
</organism>
<accession>T0Y5W7</accession>
<proteinExistence type="predicted"/>
<feature type="non-terminal residue" evidence="1">
    <location>
        <position position="110"/>
    </location>
</feature>
<comment type="caution">
    <text evidence="1">The sequence shown here is derived from an EMBL/GenBank/DDBJ whole genome shotgun (WGS) entry which is preliminary data.</text>
</comment>
<dbReference type="AlphaFoldDB" id="T0Y5W7"/>
<sequence length="110" mass="12188">MDYADQYVGLLAETSKNLFDLHAKSAALLGIGGYIRSICGGSEFVEFAKQTKELKSRLDQIEYTLLIREGTVKVEKYQGEGDYCKEVLDLFSRFSESATAVSAVSPSNLY</sequence>
<name>T0Y5W7_9ZZZZ</name>
<reference evidence="1" key="2">
    <citation type="journal article" date="2014" name="ISME J.">
        <title>Microbial stratification in low pH oxic and suboxic macroscopic growths along an acid mine drainage.</title>
        <authorList>
            <person name="Mendez-Garcia C."/>
            <person name="Mesa V."/>
            <person name="Sprenger R.R."/>
            <person name="Richter M."/>
            <person name="Diez M.S."/>
            <person name="Solano J."/>
            <person name="Bargiela R."/>
            <person name="Golyshina O.V."/>
            <person name="Manteca A."/>
            <person name="Ramos J.L."/>
            <person name="Gallego J.R."/>
            <person name="Llorente I."/>
            <person name="Martins Dos Santos V.A."/>
            <person name="Jensen O.N."/>
            <person name="Pelaez A.I."/>
            <person name="Sanchez J."/>
            <person name="Ferrer M."/>
        </authorList>
    </citation>
    <scope>NUCLEOTIDE SEQUENCE</scope>
</reference>
<reference evidence="1" key="1">
    <citation type="submission" date="2013-08" db="EMBL/GenBank/DDBJ databases">
        <authorList>
            <person name="Mendez C."/>
            <person name="Richter M."/>
            <person name="Ferrer M."/>
            <person name="Sanchez J."/>
        </authorList>
    </citation>
    <scope>NUCLEOTIDE SEQUENCE</scope>
</reference>